<dbReference type="SUPFAM" id="SSF54001">
    <property type="entry name" value="Cysteine proteinases"/>
    <property type="match status" value="1"/>
</dbReference>
<dbReference type="STRING" id="441959.B8M7S5"/>
<evidence type="ECO:0000256" key="3">
    <source>
        <dbReference type="ARBA" id="ARBA00012759"/>
    </source>
</evidence>
<feature type="region of interest" description="Disordered" evidence="8">
    <location>
        <begin position="1"/>
        <end position="250"/>
    </location>
</feature>
<name>B8M7S5_TALSN</name>
<dbReference type="InParanoid" id="B8M7S5"/>
<keyword evidence="4" id="KW-0645">Protease</keyword>
<evidence type="ECO:0000256" key="8">
    <source>
        <dbReference type="SAM" id="MobiDB-lite"/>
    </source>
</evidence>
<feature type="compositionally biased region" description="Low complexity" evidence="8">
    <location>
        <begin position="278"/>
        <end position="293"/>
    </location>
</feature>
<dbReference type="VEuPathDB" id="FungiDB:TSTA_030690"/>
<keyword evidence="6 11" id="KW-0378">Hydrolase</keyword>
<evidence type="ECO:0000256" key="1">
    <source>
        <dbReference type="ARBA" id="ARBA00000707"/>
    </source>
</evidence>
<accession>B8M7S5</accession>
<dbReference type="GO" id="GO:0004843">
    <property type="term" value="F:cysteine-type deubiquitinase activity"/>
    <property type="evidence" value="ECO:0007669"/>
    <property type="project" value="UniProtKB-EC"/>
</dbReference>
<keyword evidence="7" id="KW-0788">Thiol protease</keyword>
<dbReference type="OrthoDB" id="289314at2759"/>
<feature type="compositionally biased region" description="Basic and acidic residues" evidence="8">
    <location>
        <begin position="235"/>
        <end position="244"/>
    </location>
</feature>
<dbReference type="PROSITE" id="PS51283">
    <property type="entry name" value="DUSP"/>
    <property type="match status" value="1"/>
</dbReference>
<dbReference type="GO" id="GO:0016579">
    <property type="term" value="P:protein deubiquitination"/>
    <property type="evidence" value="ECO:0007669"/>
    <property type="project" value="InterPro"/>
</dbReference>
<feature type="compositionally biased region" description="Low complexity" evidence="8">
    <location>
        <begin position="97"/>
        <end position="111"/>
    </location>
</feature>
<dbReference type="CDD" id="cd17039">
    <property type="entry name" value="Ubl_ubiquitin_like"/>
    <property type="match status" value="1"/>
</dbReference>
<evidence type="ECO:0000259" key="9">
    <source>
        <dbReference type="PROSITE" id="PS50235"/>
    </source>
</evidence>
<feature type="compositionally biased region" description="Basic and acidic residues" evidence="8">
    <location>
        <begin position="45"/>
        <end position="64"/>
    </location>
</feature>
<feature type="region of interest" description="Disordered" evidence="8">
    <location>
        <begin position="1036"/>
        <end position="1108"/>
    </location>
</feature>
<evidence type="ECO:0000256" key="7">
    <source>
        <dbReference type="ARBA" id="ARBA00022807"/>
    </source>
</evidence>
<dbReference type="SUPFAM" id="SSF143791">
    <property type="entry name" value="DUSP-like"/>
    <property type="match status" value="1"/>
</dbReference>
<feature type="region of interest" description="Disordered" evidence="8">
    <location>
        <begin position="1454"/>
        <end position="1536"/>
    </location>
</feature>
<feature type="domain" description="DUSP" evidence="10">
    <location>
        <begin position="309"/>
        <end position="433"/>
    </location>
</feature>
<dbReference type="InterPro" id="IPR028889">
    <property type="entry name" value="USP"/>
</dbReference>
<feature type="domain" description="USP" evidence="9">
    <location>
        <begin position="666"/>
        <end position="1441"/>
    </location>
</feature>
<dbReference type="InterPro" id="IPR038765">
    <property type="entry name" value="Papain-like_cys_pep_sf"/>
</dbReference>
<dbReference type="InterPro" id="IPR006615">
    <property type="entry name" value="Pept_C19_DUSP"/>
</dbReference>
<gene>
    <name evidence="11" type="ORF">TSTA_030690</name>
</gene>
<evidence type="ECO:0000313" key="12">
    <source>
        <dbReference type="Proteomes" id="UP000001745"/>
    </source>
</evidence>
<evidence type="ECO:0000259" key="10">
    <source>
        <dbReference type="PROSITE" id="PS51283"/>
    </source>
</evidence>
<keyword evidence="12" id="KW-1185">Reference proteome</keyword>
<feature type="compositionally biased region" description="Basic and acidic residues" evidence="8">
    <location>
        <begin position="1087"/>
        <end position="1097"/>
    </location>
</feature>
<feature type="region of interest" description="Disordered" evidence="8">
    <location>
        <begin position="1129"/>
        <end position="1219"/>
    </location>
</feature>
<dbReference type="PhylomeDB" id="B8M7S5"/>
<evidence type="ECO:0000313" key="11">
    <source>
        <dbReference type="EMBL" id="EED19804.1"/>
    </source>
</evidence>
<comment type="similarity">
    <text evidence="2">Belongs to the peptidase C19 family.</text>
</comment>
<dbReference type="Gene3D" id="3.30.2230.10">
    <property type="entry name" value="DUSP-like"/>
    <property type="match status" value="1"/>
</dbReference>
<feature type="compositionally biased region" description="Acidic residues" evidence="8">
    <location>
        <begin position="1073"/>
        <end position="1086"/>
    </location>
</feature>
<dbReference type="PROSITE" id="PS00972">
    <property type="entry name" value="USP_1"/>
    <property type="match status" value="1"/>
</dbReference>
<dbReference type="Proteomes" id="UP000001745">
    <property type="component" value="Unassembled WGS sequence"/>
</dbReference>
<feature type="region of interest" description="Disordered" evidence="8">
    <location>
        <begin position="265"/>
        <end position="297"/>
    </location>
</feature>
<evidence type="ECO:0000256" key="2">
    <source>
        <dbReference type="ARBA" id="ARBA00009085"/>
    </source>
</evidence>
<feature type="compositionally biased region" description="Acidic residues" evidence="8">
    <location>
        <begin position="1038"/>
        <end position="1050"/>
    </location>
</feature>
<feature type="compositionally biased region" description="Polar residues" evidence="8">
    <location>
        <begin position="127"/>
        <end position="136"/>
    </location>
</feature>
<dbReference type="PROSITE" id="PS50235">
    <property type="entry name" value="USP_3"/>
    <property type="match status" value="1"/>
</dbReference>
<feature type="region of interest" description="Disordered" evidence="8">
    <location>
        <begin position="642"/>
        <end position="666"/>
    </location>
</feature>
<feature type="compositionally biased region" description="Low complexity" evidence="8">
    <location>
        <begin position="1490"/>
        <end position="1500"/>
    </location>
</feature>
<dbReference type="EC" id="3.4.19.12" evidence="3"/>
<feature type="compositionally biased region" description="Basic and acidic residues" evidence="8">
    <location>
        <begin position="1475"/>
        <end position="1484"/>
    </location>
</feature>
<dbReference type="PANTHER" id="PTHR21646:SF24">
    <property type="entry name" value="UBIQUITIN CARBOXYL-TERMINAL HYDROLASE"/>
    <property type="match status" value="1"/>
</dbReference>
<feature type="region of interest" description="Disordered" evidence="8">
    <location>
        <begin position="1549"/>
        <end position="1595"/>
    </location>
</feature>
<dbReference type="RefSeq" id="XP_002480238.1">
    <property type="nucleotide sequence ID" value="XM_002480193.1"/>
</dbReference>
<proteinExistence type="inferred from homology"/>
<dbReference type="GO" id="GO:0006508">
    <property type="term" value="P:proteolysis"/>
    <property type="evidence" value="ECO:0007669"/>
    <property type="project" value="UniProtKB-KW"/>
</dbReference>
<dbReference type="PANTHER" id="PTHR21646">
    <property type="entry name" value="UBIQUITIN CARBOXYL-TERMINAL HYDROLASE"/>
    <property type="match status" value="1"/>
</dbReference>
<dbReference type="InterPro" id="IPR035927">
    <property type="entry name" value="DUSP-like_sf"/>
</dbReference>
<evidence type="ECO:0000256" key="5">
    <source>
        <dbReference type="ARBA" id="ARBA00022786"/>
    </source>
</evidence>
<feature type="compositionally biased region" description="Basic residues" evidence="8">
    <location>
        <begin position="1146"/>
        <end position="1156"/>
    </location>
</feature>
<dbReference type="Pfam" id="PF06337">
    <property type="entry name" value="DUSP"/>
    <property type="match status" value="1"/>
</dbReference>
<evidence type="ECO:0000256" key="6">
    <source>
        <dbReference type="ARBA" id="ARBA00022801"/>
    </source>
</evidence>
<dbReference type="PROSITE" id="PS00973">
    <property type="entry name" value="USP_2"/>
    <property type="match status" value="1"/>
</dbReference>
<feature type="compositionally biased region" description="Basic and acidic residues" evidence="8">
    <location>
        <begin position="193"/>
        <end position="203"/>
    </location>
</feature>
<dbReference type="CDD" id="cd02674">
    <property type="entry name" value="Peptidase_C19R"/>
    <property type="match status" value="1"/>
</dbReference>
<dbReference type="InterPro" id="IPR018200">
    <property type="entry name" value="USP_CS"/>
</dbReference>
<dbReference type="eggNOG" id="KOG1870">
    <property type="taxonomic scope" value="Eukaryota"/>
</dbReference>
<feature type="compositionally biased region" description="Polar residues" evidence="8">
    <location>
        <begin position="76"/>
        <end position="89"/>
    </location>
</feature>
<sequence length="1638" mass="180392">MNGQTPRAATQREQLTVTTSSTKRRKVVEEPRRHPKAPSSGSGARHADSEEGRHGRSSRSHDNSQPRPQHQHTRNHGSYLNNKRQQQTAGRPKQFGLSSPSPSPSLATSTSPAPPSLPQPSSQSTATLASSRSPGSSPRYIPAHLQDEVLGVANSKPASVRAPPEQVAANADSPSAAYAGLTLDSDPATDMSSSEKDQQREVRSSSPAVKRRMSQMNQDEPSAEDIDMDNNNTDHQMDESDSRPAQRRATSVDMIGADGDAEMADAIDSNNHEPDAVYPSPSSMSTYNSSSTTKEGAKIHDSTSDAELPPIDEQVQQVLELAQKFPEDKQKGYVLSYNWLNRVLARSSKERGLKAIDKKFAEGEIGPVDNSDIILDTDPSQIFQDERGEPFVPLRPGLQMNEDFEIVPQAAWDLIMKWYGLAEQSPAIVRYAHNTSEGDATNIQYEISPPIYTVHKLPGSAGGMSHHTLRDKSAPPVKFLASRQTNFQKWLKKAKELAHIDMATKVRVWRILDGLSSTQTSGVITPAHSRSNSPAPGATLVANAGNSLVLDVNTFSSLSDTHRELIEDAKDQTNNEKYNGNSTVDHFGLGDNAVVVLEEQIGGPGGGEWVSDASRSTLNRLAIPGANRAGANKVKSKAITTTSGRTTPVSEPIRGRKKDGRPKGNTGFTNLGNTCYMASALQCVRSVEELTLYFLNDYYKKDLNPSNPLSHNGDVAKAYANLLHAVYDESPASFSPKHFKHTIGRYGPAFSGYGQQDSQEFVLFLLDGLQEDLNRIQKKPYIEKPDSTDEMVHDAVALKGFADRCWEIYKARNDSVITDLFAGMYKSTLHCPVCDKVSIIFDPFNNLTLQLPIENLWTKDIFFFPLHKPPVLIDVEIDKNASIKALKELVAQKTGTDPQKLVMAEIYKSKFYRLFDNTGTIADSNISAGDDIGIFEVEMIPTNYNPDRPKKSSYTMSFNSMDHEDVPKIDSPRADRLLVPVFNRVQRSVGRTGTKQTFGAPSFIVVTREDAQDYDAILRKVLQEVATLTTRDFLNESAGDEETTQDDNADSDAVIMNADDDDSDSKVKAASVEGEEGLVDVSMEDASDTKKTPDESSKQTTKKSPPMRFRNLFEMKYVRSRHEVIPLGFSSVDDHTNYPLVSSRAPKPKPKLKQSVRKAQSKESPDSPVSSEDEINTIRNMKDQKPSRTSGSSSEFGKLTNGDSSDSEDELSTISRRLTETTKDEEPVYFIRPGEGIVLDWKETSHDGLFGADQKDRNELRGAPTWTNVEHLPDPELASKRAQRANRRKKGLSLDQCLDEFGREEILSENDAWYCPRCKEHRRASKKFELWKTPDILVIHLKRFSASRGFRDKIDELVDFPIEGLDLNGRVASAEPDESLIYDLFAVDNHYGGLGGGHYTAYAKNFLTNEWNEYNDSHVSKAINPAKVVSTAAYLLFYRRRSDRPLGGKLLQEITETSTRANSDDEEDTSSPAGEGRRLVDSSRDGSTSALAGAGAAHQAGVGGLQAEPQVRSVEVDSSDGEELPPYEQKHQHSSSNFSIMDQPAWSFANITGPVSDDDDGLFDDDDDNDSNKAVGGGDMSDLEQHFNGDAGDESAKFHSVIDDIGTASDGDEDLPVVELRVNEDDQVVPELGDSQED</sequence>
<dbReference type="EMBL" id="EQ962654">
    <property type="protein sequence ID" value="EED19804.1"/>
    <property type="molecule type" value="Genomic_DNA"/>
</dbReference>
<protein>
    <recommendedName>
        <fullName evidence="3">ubiquitinyl hydrolase 1</fullName>
        <ecNumber evidence="3">3.4.19.12</ecNumber>
    </recommendedName>
</protein>
<feature type="compositionally biased region" description="Acidic residues" evidence="8">
    <location>
        <begin position="1556"/>
        <end position="1569"/>
    </location>
</feature>
<dbReference type="OMA" id="KPRGCTG"/>
<comment type="catalytic activity">
    <reaction evidence="1">
        <text>Thiol-dependent hydrolysis of ester, thioester, amide, peptide and isopeptide bonds formed by the C-terminal Gly of ubiquitin (a 76-residue protein attached to proteins as an intracellular targeting signal).</text>
        <dbReference type="EC" id="3.4.19.12"/>
    </reaction>
</comment>
<feature type="compositionally biased region" description="Low complexity" evidence="8">
    <location>
        <begin position="168"/>
        <end position="179"/>
    </location>
</feature>
<feature type="compositionally biased region" description="Polar residues" evidence="8">
    <location>
        <begin position="1"/>
        <end position="21"/>
    </location>
</feature>
<dbReference type="Gene3D" id="3.90.70.10">
    <property type="entry name" value="Cysteine proteinases"/>
    <property type="match status" value="2"/>
</dbReference>
<evidence type="ECO:0000256" key="4">
    <source>
        <dbReference type="ARBA" id="ARBA00022670"/>
    </source>
</evidence>
<dbReference type="InterPro" id="IPR001394">
    <property type="entry name" value="Peptidase_C19_UCH"/>
</dbReference>
<keyword evidence="5" id="KW-0833">Ubl conjugation pathway</keyword>
<dbReference type="HOGENOM" id="CLU_001060_9_0_1"/>
<dbReference type="GeneID" id="8101748"/>
<reference evidence="12" key="1">
    <citation type="journal article" date="2015" name="Genome Announc.">
        <title>Genome sequence of the AIDS-associated pathogen Penicillium marneffei (ATCC18224) and its near taxonomic relative Talaromyces stipitatus (ATCC10500).</title>
        <authorList>
            <person name="Nierman W.C."/>
            <person name="Fedorova-Abrams N.D."/>
            <person name="Andrianopoulos A."/>
        </authorList>
    </citation>
    <scope>NUCLEOTIDE SEQUENCE [LARGE SCALE GENOMIC DNA]</scope>
    <source>
        <strain evidence="12">ATCC 10500 / CBS 375.48 / QM 6759 / NRRL 1006</strain>
    </source>
</reference>
<organism evidence="11 12">
    <name type="scientific">Talaromyces stipitatus (strain ATCC 10500 / CBS 375.48 / QM 6759 / NRRL 1006)</name>
    <name type="common">Penicillium stipitatum</name>
    <dbReference type="NCBI Taxonomy" id="441959"/>
    <lineage>
        <taxon>Eukaryota</taxon>
        <taxon>Fungi</taxon>
        <taxon>Dikarya</taxon>
        <taxon>Ascomycota</taxon>
        <taxon>Pezizomycotina</taxon>
        <taxon>Eurotiomycetes</taxon>
        <taxon>Eurotiomycetidae</taxon>
        <taxon>Eurotiales</taxon>
        <taxon>Trichocomaceae</taxon>
        <taxon>Talaromyces</taxon>
        <taxon>Talaromyces sect. Talaromyces</taxon>
    </lineage>
</organism>
<dbReference type="InterPro" id="IPR050185">
    <property type="entry name" value="Ub_carboxyl-term_hydrolase"/>
</dbReference>
<dbReference type="Pfam" id="PF00443">
    <property type="entry name" value="UCH"/>
    <property type="match status" value="1"/>
</dbReference>